<name>A0ABN9AHM4_9NEOB</name>
<dbReference type="EMBL" id="CATNWA010000269">
    <property type="protein sequence ID" value="CAI9535489.1"/>
    <property type="molecule type" value="Genomic_DNA"/>
</dbReference>
<reference evidence="2" key="1">
    <citation type="submission" date="2023-05" db="EMBL/GenBank/DDBJ databases">
        <authorList>
            <person name="Stuckert A."/>
        </authorList>
    </citation>
    <scope>NUCLEOTIDE SEQUENCE</scope>
</reference>
<proteinExistence type="predicted"/>
<evidence type="ECO:0000256" key="1">
    <source>
        <dbReference type="SAM" id="MobiDB-lite"/>
    </source>
</evidence>
<gene>
    <name evidence="2" type="ORF">SPARVUS_LOCUS871819</name>
</gene>
<accession>A0ABN9AHM4</accession>
<dbReference type="Proteomes" id="UP001162483">
    <property type="component" value="Unassembled WGS sequence"/>
</dbReference>
<keyword evidence="3" id="KW-1185">Reference proteome</keyword>
<protein>
    <submittedName>
        <fullName evidence="2">Uncharacterized protein</fullName>
    </submittedName>
</protein>
<feature type="non-terminal residue" evidence="2">
    <location>
        <position position="67"/>
    </location>
</feature>
<feature type="region of interest" description="Disordered" evidence="1">
    <location>
        <begin position="38"/>
        <end position="67"/>
    </location>
</feature>
<comment type="caution">
    <text evidence="2">The sequence shown here is derived from an EMBL/GenBank/DDBJ whole genome shotgun (WGS) entry which is preliminary data.</text>
</comment>
<evidence type="ECO:0000313" key="3">
    <source>
        <dbReference type="Proteomes" id="UP001162483"/>
    </source>
</evidence>
<sequence length="67" mass="7522">MQGTGQSTRDKMYVKWFDTVMLYYVTLFLKSSNFPPVPAPVCRSQGPEPGRRMPASAGRDGRGRIAR</sequence>
<evidence type="ECO:0000313" key="2">
    <source>
        <dbReference type="EMBL" id="CAI9535489.1"/>
    </source>
</evidence>
<organism evidence="2 3">
    <name type="scientific">Staurois parvus</name>
    <dbReference type="NCBI Taxonomy" id="386267"/>
    <lineage>
        <taxon>Eukaryota</taxon>
        <taxon>Metazoa</taxon>
        <taxon>Chordata</taxon>
        <taxon>Craniata</taxon>
        <taxon>Vertebrata</taxon>
        <taxon>Euteleostomi</taxon>
        <taxon>Amphibia</taxon>
        <taxon>Batrachia</taxon>
        <taxon>Anura</taxon>
        <taxon>Neobatrachia</taxon>
        <taxon>Ranoidea</taxon>
        <taxon>Ranidae</taxon>
        <taxon>Staurois</taxon>
    </lineage>
</organism>